<evidence type="ECO:0000313" key="3">
    <source>
        <dbReference type="Proteomes" id="UP000037035"/>
    </source>
</evidence>
<feature type="domain" description="SigF-like NTF2-like" evidence="1">
    <location>
        <begin position="1"/>
        <end position="170"/>
    </location>
</feature>
<proteinExistence type="predicted"/>
<accession>A0A0L6UQ92</accession>
<dbReference type="Proteomes" id="UP000037035">
    <property type="component" value="Unassembled WGS sequence"/>
</dbReference>
<dbReference type="OrthoDB" id="2344312at2759"/>
<dbReference type="Pfam" id="PF24840">
    <property type="entry name" value="NTF2_SigF"/>
    <property type="match status" value="1"/>
</dbReference>
<organism evidence="2 3">
    <name type="scientific">Puccinia sorghi</name>
    <dbReference type="NCBI Taxonomy" id="27349"/>
    <lineage>
        <taxon>Eukaryota</taxon>
        <taxon>Fungi</taxon>
        <taxon>Dikarya</taxon>
        <taxon>Basidiomycota</taxon>
        <taxon>Pucciniomycotina</taxon>
        <taxon>Pucciniomycetes</taxon>
        <taxon>Pucciniales</taxon>
        <taxon>Pucciniaceae</taxon>
        <taxon>Puccinia</taxon>
    </lineage>
</organism>
<dbReference type="VEuPathDB" id="FungiDB:VP01_427g7"/>
<evidence type="ECO:0000259" key="1">
    <source>
        <dbReference type="Pfam" id="PF24840"/>
    </source>
</evidence>
<keyword evidence="3" id="KW-1185">Reference proteome</keyword>
<dbReference type="PANTHER" id="PTHR35393">
    <property type="entry name" value="CHROMOSOME 1, WHOLE GENOME SHOTGUN SEQUENCE"/>
    <property type="match status" value="1"/>
</dbReference>
<sequence>MEDPRAEIQDVVRSITEPQDAEIILANIDKYFTEDAYLLHPLVNQPEFARGRDNLKALYYIFRKGTHGNKIIFHAVMFSEDLTQCTLADLTEIVRAGMYPLIGPSQSIRFLVRVDLRREADEKYRIFCQHDNFITDIGMSGIRLFPGATLLSNIIKASGALCGIVFGRYLAQNLITQPKEDADQDTHDPSKPQGL</sequence>
<dbReference type="InterPro" id="IPR057514">
    <property type="entry name" value="NTF2_SigF"/>
</dbReference>
<reference evidence="2 3" key="1">
    <citation type="submission" date="2015-08" db="EMBL/GenBank/DDBJ databases">
        <title>Next Generation Sequencing and Analysis of the Genome of Puccinia sorghi L Schw, the Causal Agent of Maize Common Rust.</title>
        <authorList>
            <person name="Rochi L."/>
            <person name="Burguener G."/>
            <person name="Darino M."/>
            <person name="Turjanski A."/>
            <person name="Kreff E."/>
            <person name="Dieguez M.J."/>
            <person name="Sacco F."/>
        </authorList>
    </citation>
    <scope>NUCLEOTIDE SEQUENCE [LARGE SCALE GENOMIC DNA]</scope>
    <source>
        <strain evidence="2 3">RO10H11247</strain>
    </source>
</reference>
<name>A0A0L6UQ92_9BASI</name>
<comment type="caution">
    <text evidence="2">The sequence shown here is derived from an EMBL/GenBank/DDBJ whole genome shotgun (WGS) entry which is preliminary data.</text>
</comment>
<dbReference type="EMBL" id="LAVV01009368">
    <property type="protein sequence ID" value="KNZ50706.1"/>
    <property type="molecule type" value="Genomic_DNA"/>
</dbReference>
<gene>
    <name evidence="2" type="ORF">VP01_427g7</name>
</gene>
<evidence type="ECO:0000313" key="2">
    <source>
        <dbReference type="EMBL" id="KNZ50706.1"/>
    </source>
</evidence>
<protein>
    <recommendedName>
        <fullName evidence="1">SigF-like NTF2-like domain-containing protein</fullName>
    </recommendedName>
</protein>
<dbReference type="PANTHER" id="PTHR35393:SF1">
    <property type="entry name" value="SNOAL-LIKE DOMAIN-CONTAINING PROTEIN"/>
    <property type="match status" value="1"/>
</dbReference>
<dbReference type="STRING" id="27349.A0A0L6UQ92"/>
<dbReference type="AlphaFoldDB" id="A0A0L6UQ92"/>